<dbReference type="Proteomes" id="UP000664203">
    <property type="component" value="Unassembled WGS sequence"/>
</dbReference>
<comment type="caution">
    <text evidence="2">The sequence shown here is derived from an EMBL/GenBank/DDBJ whole genome shotgun (WGS) entry which is preliminary data.</text>
</comment>
<feature type="region of interest" description="Disordered" evidence="1">
    <location>
        <begin position="187"/>
        <end position="243"/>
    </location>
</feature>
<reference evidence="2" key="1">
    <citation type="submission" date="2021-03" db="EMBL/GenBank/DDBJ databases">
        <authorList>
            <person name="Tagirdzhanova G."/>
        </authorList>
    </citation>
    <scope>NUCLEOTIDE SEQUENCE</scope>
</reference>
<dbReference type="EMBL" id="CAJPDR010000074">
    <property type="protein sequence ID" value="CAF9914741.1"/>
    <property type="molecule type" value="Genomic_DNA"/>
</dbReference>
<proteinExistence type="predicted"/>
<keyword evidence="3" id="KW-1185">Reference proteome</keyword>
<gene>
    <name evidence="2" type="ORF">ALECFALPRED_009688</name>
</gene>
<dbReference type="OrthoDB" id="5372872at2759"/>
<feature type="compositionally biased region" description="Basic and acidic residues" evidence="1">
    <location>
        <begin position="187"/>
        <end position="212"/>
    </location>
</feature>
<evidence type="ECO:0000256" key="1">
    <source>
        <dbReference type="SAM" id="MobiDB-lite"/>
    </source>
</evidence>
<organism evidence="2 3">
    <name type="scientific">Alectoria fallacina</name>
    <dbReference type="NCBI Taxonomy" id="1903189"/>
    <lineage>
        <taxon>Eukaryota</taxon>
        <taxon>Fungi</taxon>
        <taxon>Dikarya</taxon>
        <taxon>Ascomycota</taxon>
        <taxon>Pezizomycotina</taxon>
        <taxon>Lecanoromycetes</taxon>
        <taxon>OSLEUM clade</taxon>
        <taxon>Lecanoromycetidae</taxon>
        <taxon>Lecanorales</taxon>
        <taxon>Lecanorineae</taxon>
        <taxon>Parmeliaceae</taxon>
        <taxon>Alectoria</taxon>
    </lineage>
</organism>
<dbReference type="AlphaFoldDB" id="A0A8H3EWE4"/>
<protein>
    <submittedName>
        <fullName evidence="2">Uncharacterized protein</fullName>
    </submittedName>
</protein>
<name>A0A8H3EWE4_9LECA</name>
<accession>A0A8H3EWE4</accession>
<evidence type="ECO:0000313" key="2">
    <source>
        <dbReference type="EMBL" id="CAF9914741.1"/>
    </source>
</evidence>
<evidence type="ECO:0000313" key="3">
    <source>
        <dbReference type="Proteomes" id="UP000664203"/>
    </source>
</evidence>
<sequence>MASQAFSERLVKANYDFNNPLDAARFQHTVFEFMKLVKDDSFGDPNGEELMDKFCKLVNDREVWHFAQTVVPEFRSAREEQIHEHTEGGKGYACLNHVLNKLSFLPPRRRNINVFVTEQDVVSQRQRRYVEYLEIRVRGRGAATCSELDDIEDHYSQVEAELDRKQSFLNSTVSPIVADNRKASVRIRDDQSRSAEETASRARDAAKEERAVVVDGELDGMEKDGERIDETEEGTGQAKAKTT</sequence>